<dbReference type="Pfam" id="PF00483">
    <property type="entry name" value="NTP_transferase"/>
    <property type="match status" value="1"/>
</dbReference>
<dbReference type="Proteomes" id="UP001156856">
    <property type="component" value="Unassembled WGS sequence"/>
</dbReference>
<dbReference type="EMBL" id="BJZU01000026">
    <property type="protein sequence ID" value="GEP03560.1"/>
    <property type="molecule type" value="Genomic_DNA"/>
</dbReference>
<dbReference type="Gene3D" id="3.90.550.10">
    <property type="entry name" value="Spore Coat Polysaccharide Biosynthesis Protein SpsA, Chain A"/>
    <property type="match status" value="1"/>
</dbReference>
<dbReference type="PANTHER" id="PTHR43584:SF8">
    <property type="entry name" value="N-ACETYLMURAMATE ALPHA-1-PHOSPHATE URIDYLYLTRANSFERASE"/>
    <property type="match status" value="1"/>
</dbReference>
<comment type="caution">
    <text evidence="4">The sequence shown here is derived from an EMBL/GenBank/DDBJ whole genome shotgun (WGS) entry which is preliminary data.</text>
</comment>
<dbReference type="SUPFAM" id="SSF53448">
    <property type="entry name" value="Nucleotide-diphospho-sugar transferases"/>
    <property type="match status" value="1"/>
</dbReference>
<evidence type="ECO:0000313" key="6">
    <source>
        <dbReference type="Proteomes" id="UP000321960"/>
    </source>
</evidence>
<dbReference type="OrthoDB" id="9788272at2"/>
<feature type="domain" description="Nucleotidyl transferase" evidence="3">
    <location>
        <begin position="24"/>
        <end position="245"/>
    </location>
</feature>
<sequence>MSAPETNPPATLPPGGDPPGITRAFVLAAGLGKRMRPVTATLPKPLVPVAGKTLLDHALDRAAEGGITHAVVNVHWLPDLIEAHLARRSGAPEIAVSDERAALLETGGGVRKALDRIGPDPFVVFNADSFWLEGPVPNLPRLIARWDPAAMDILLLVAPAATSLGYEGKGDFVMDPDGRLERRGEREVAPFIYAGVAILKPELFADTPEGSFSLNLLFDRAIARERLHGLRLDGQWLHVGTPEAIQAAEERVRLSAQAP</sequence>
<reference evidence="5" key="4">
    <citation type="submission" date="2023-01" db="EMBL/GenBank/DDBJ databases">
        <title>Draft genome sequence of Methylobacterium oxalidis strain NBRC 107715.</title>
        <authorList>
            <person name="Sun Q."/>
            <person name="Mori K."/>
        </authorList>
    </citation>
    <scope>NUCLEOTIDE SEQUENCE</scope>
    <source>
        <strain evidence="5">NBRC 107715</strain>
    </source>
</reference>
<name>A0A512J0Q3_9HYPH</name>
<accession>A0A512J0Q3</accession>
<dbReference type="RefSeq" id="WP_147025259.1">
    <property type="nucleotide sequence ID" value="NZ_BJZU01000026.1"/>
</dbReference>
<protein>
    <submittedName>
        <fullName evidence="4">Mannose-1-phosphate guanylyltransferase</fullName>
    </submittedName>
</protein>
<proteinExistence type="predicted"/>
<dbReference type="InterPro" id="IPR005835">
    <property type="entry name" value="NTP_transferase_dom"/>
</dbReference>
<evidence type="ECO:0000313" key="7">
    <source>
        <dbReference type="Proteomes" id="UP001156856"/>
    </source>
</evidence>
<keyword evidence="2 4" id="KW-0548">Nucleotidyltransferase</keyword>
<evidence type="ECO:0000256" key="2">
    <source>
        <dbReference type="ARBA" id="ARBA00022695"/>
    </source>
</evidence>
<reference evidence="7" key="2">
    <citation type="journal article" date="2019" name="Int. J. Syst. Evol. Microbiol.">
        <title>The Global Catalogue of Microorganisms (GCM) 10K type strain sequencing project: providing services to taxonomists for standard genome sequencing and annotation.</title>
        <authorList>
            <consortium name="The Broad Institute Genomics Platform"/>
            <consortium name="The Broad Institute Genome Sequencing Center for Infectious Disease"/>
            <person name="Wu L."/>
            <person name="Ma J."/>
        </authorList>
    </citation>
    <scope>NUCLEOTIDE SEQUENCE [LARGE SCALE GENOMIC DNA]</scope>
    <source>
        <strain evidence="7">NBRC 107715</strain>
    </source>
</reference>
<reference evidence="5" key="1">
    <citation type="journal article" date="2014" name="Int. J. Syst. Evol. Microbiol.">
        <title>Complete genome of a new Firmicutes species belonging to the dominant human colonic microbiota ('Ruminococcus bicirculans') reveals two chromosomes and a selective capacity to utilize plant glucans.</title>
        <authorList>
            <consortium name="NISC Comparative Sequencing Program"/>
            <person name="Wegmann U."/>
            <person name="Louis P."/>
            <person name="Goesmann A."/>
            <person name="Henrissat B."/>
            <person name="Duncan S.H."/>
            <person name="Flint H.J."/>
        </authorList>
    </citation>
    <scope>NUCLEOTIDE SEQUENCE</scope>
    <source>
        <strain evidence="5">NBRC 107715</strain>
    </source>
</reference>
<dbReference type="InterPro" id="IPR050065">
    <property type="entry name" value="GlmU-like"/>
</dbReference>
<organism evidence="4 6">
    <name type="scientific">Methylobacterium oxalidis</name>
    <dbReference type="NCBI Taxonomy" id="944322"/>
    <lineage>
        <taxon>Bacteria</taxon>
        <taxon>Pseudomonadati</taxon>
        <taxon>Pseudomonadota</taxon>
        <taxon>Alphaproteobacteria</taxon>
        <taxon>Hyphomicrobiales</taxon>
        <taxon>Methylobacteriaceae</taxon>
        <taxon>Methylobacterium</taxon>
    </lineage>
</organism>
<dbReference type="EMBL" id="BSPK01000107">
    <property type="protein sequence ID" value="GLS66521.1"/>
    <property type="molecule type" value="Genomic_DNA"/>
</dbReference>
<dbReference type="AlphaFoldDB" id="A0A512J0Q3"/>
<dbReference type="PANTHER" id="PTHR43584">
    <property type="entry name" value="NUCLEOTIDYL TRANSFERASE"/>
    <property type="match status" value="1"/>
</dbReference>
<dbReference type="Proteomes" id="UP000321960">
    <property type="component" value="Unassembled WGS sequence"/>
</dbReference>
<dbReference type="InterPro" id="IPR029044">
    <property type="entry name" value="Nucleotide-diphossugar_trans"/>
</dbReference>
<evidence type="ECO:0000259" key="3">
    <source>
        <dbReference type="Pfam" id="PF00483"/>
    </source>
</evidence>
<dbReference type="GO" id="GO:0016779">
    <property type="term" value="F:nucleotidyltransferase activity"/>
    <property type="evidence" value="ECO:0007669"/>
    <property type="project" value="UniProtKB-KW"/>
</dbReference>
<evidence type="ECO:0000256" key="1">
    <source>
        <dbReference type="ARBA" id="ARBA00022679"/>
    </source>
</evidence>
<gene>
    <name evidence="4" type="primary">galF</name>
    <name evidence="5" type="ORF">GCM10007888_49040</name>
    <name evidence="4" type="ORF">MOX02_15980</name>
</gene>
<keyword evidence="7" id="KW-1185">Reference proteome</keyword>
<evidence type="ECO:0000313" key="4">
    <source>
        <dbReference type="EMBL" id="GEP03560.1"/>
    </source>
</evidence>
<dbReference type="CDD" id="cd06422">
    <property type="entry name" value="NTP_transferase_like_1"/>
    <property type="match status" value="1"/>
</dbReference>
<reference evidence="4 6" key="3">
    <citation type="submission" date="2019-07" db="EMBL/GenBank/DDBJ databases">
        <title>Whole genome shotgun sequence of Methylobacterium oxalidis NBRC 107715.</title>
        <authorList>
            <person name="Hosoyama A."/>
            <person name="Uohara A."/>
            <person name="Ohji S."/>
            <person name="Ichikawa N."/>
        </authorList>
    </citation>
    <scope>NUCLEOTIDE SEQUENCE [LARGE SCALE GENOMIC DNA]</scope>
    <source>
        <strain evidence="4 6">NBRC 107715</strain>
    </source>
</reference>
<evidence type="ECO:0000313" key="5">
    <source>
        <dbReference type="EMBL" id="GLS66521.1"/>
    </source>
</evidence>
<keyword evidence="1 4" id="KW-0808">Transferase</keyword>